<dbReference type="EMBL" id="JAUHPW010000005">
    <property type="protein sequence ID" value="MDN4475865.1"/>
    <property type="molecule type" value="Genomic_DNA"/>
</dbReference>
<accession>A0ABT8G9R1</accession>
<keyword evidence="1" id="KW-0812">Transmembrane</keyword>
<dbReference type="Proteomes" id="UP001172728">
    <property type="component" value="Unassembled WGS sequence"/>
</dbReference>
<keyword evidence="1" id="KW-1133">Transmembrane helix</keyword>
<feature type="transmembrane region" description="Helical" evidence="1">
    <location>
        <begin position="94"/>
        <end position="115"/>
    </location>
</feature>
<evidence type="ECO:0000313" key="3">
    <source>
        <dbReference type="Proteomes" id="UP001172728"/>
    </source>
</evidence>
<dbReference type="InterPro" id="IPR025495">
    <property type="entry name" value="DUF4386"/>
</dbReference>
<proteinExistence type="predicted"/>
<protein>
    <submittedName>
        <fullName evidence="2">DUF4386 domain-containing protein</fullName>
    </submittedName>
</protein>
<gene>
    <name evidence="2" type="ORF">QQX09_08340</name>
</gene>
<dbReference type="RefSeq" id="WP_301133370.1">
    <property type="nucleotide sequence ID" value="NZ_JAUHPW010000005.1"/>
</dbReference>
<evidence type="ECO:0000313" key="2">
    <source>
        <dbReference type="EMBL" id="MDN4475865.1"/>
    </source>
</evidence>
<reference evidence="2" key="1">
    <citation type="submission" date="2023-06" db="EMBL/GenBank/DDBJ databases">
        <title>Sysu t00192.</title>
        <authorList>
            <person name="Gao L."/>
            <person name="Fang B.-Z."/>
            <person name="Li W.-J."/>
        </authorList>
    </citation>
    <scope>NUCLEOTIDE SEQUENCE</scope>
    <source>
        <strain evidence="2">SYSU T00192</strain>
    </source>
</reference>
<feature type="transmembrane region" description="Helical" evidence="1">
    <location>
        <begin position="190"/>
        <end position="211"/>
    </location>
</feature>
<keyword evidence="3" id="KW-1185">Reference proteome</keyword>
<name>A0ABT8G9R1_9MICO</name>
<feature type="transmembrane region" description="Helical" evidence="1">
    <location>
        <begin position="135"/>
        <end position="155"/>
    </location>
</feature>
<evidence type="ECO:0000256" key="1">
    <source>
        <dbReference type="SAM" id="Phobius"/>
    </source>
</evidence>
<organism evidence="2 3">
    <name type="scientific">Demequina litoralis</name>
    <dbReference type="NCBI Taxonomy" id="3051660"/>
    <lineage>
        <taxon>Bacteria</taxon>
        <taxon>Bacillati</taxon>
        <taxon>Actinomycetota</taxon>
        <taxon>Actinomycetes</taxon>
        <taxon>Micrococcales</taxon>
        <taxon>Demequinaceae</taxon>
        <taxon>Demequina</taxon>
    </lineage>
</organism>
<dbReference type="Pfam" id="PF14329">
    <property type="entry name" value="DUF4386"/>
    <property type="match status" value="1"/>
</dbReference>
<keyword evidence="1" id="KW-0472">Membrane</keyword>
<comment type="caution">
    <text evidence="2">The sequence shown here is derived from an EMBL/GenBank/DDBJ whole genome shotgun (WGS) entry which is preliminary data.</text>
</comment>
<feature type="transmembrane region" description="Helical" evidence="1">
    <location>
        <begin position="20"/>
        <end position="40"/>
    </location>
</feature>
<feature type="transmembrane region" description="Helical" evidence="1">
    <location>
        <begin position="60"/>
        <end position="82"/>
    </location>
</feature>
<feature type="transmembrane region" description="Helical" evidence="1">
    <location>
        <begin position="162"/>
        <end position="184"/>
    </location>
</feature>
<sequence>MSAEHEPHGRRSAIARTAGALYLSFILASFLADQIGRIGLSNEDALVDLIATAEMRFRVGLVFALVSQLLFLLAAWALQVLLRPFGRSLAQLFLVLNAVGVAVYTASLVVLTVGLGSEAGVGATLVAIDLHGNGVVAAQLFFSTWLVPLGVLLLRSRLVPRALGYLVLLDAVAVAFWFLQALLVPDQPELSYPAFAVSLLAEAGLALCLLVRGAPEPAPRT</sequence>